<dbReference type="AlphaFoldDB" id="A0A0C9Z702"/>
<evidence type="ECO:0000313" key="1">
    <source>
        <dbReference type="EMBL" id="KIK33315.1"/>
    </source>
</evidence>
<accession>A0A0C9Z702</accession>
<proteinExistence type="predicted"/>
<keyword evidence="2" id="KW-1185">Reference proteome</keyword>
<organism evidence="1 2">
    <name type="scientific">Suillus luteus UH-Slu-Lm8-n1</name>
    <dbReference type="NCBI Taxonomy" id="930992"/>
    <lineage>
        <taxon>Eukaryota</taxon>
        <taxon>Fungi</taxon>
        <taxon>Dikarya</taxon>
        <taxon>Basidiomycota</taxon>
        <taxon>Agaricomycotina</taxon>
        <taxon>Agaricomycetes</taxon>
        <taxon>Agaricomycetidae</taxon>
        <taxon>Boletales</taxon>
        <taxon>Suillineae</taxon>
        <taxon>Suillaceae</taxon>
        <taxon>Suillus</taxon>
    </lineage>
</organism>
<dbReference type="HOGENOM" id="CLU_2962470_0_0_1"/>
<dbReference type="EMBL" id="KN835972">
    <property type="protein sequence ID" value="KIK33315.1"/>
    <property type="molecule type" value="Genomic_DNA"/>
</dbReference>
<dbReference type="InParanoid" id="A0A0C9Z702"/>
<sequence>MSQQMPLQSRRWNSSLFTMRSSRHSVEIAHCRLEDVSHSSSSIQSGAFGIIDILCRESA</sequence>
<gene>
    <name evidence="1" type="ORF">CY34DRAFT_813710</name>
</gene>
<reference evidence="2" key="2">
    <citation type="submission" date="2015-01" db="EMBL/GenBank/DDBJ databases">
        <title>Evolutionary Origins and Diversification of the Mycorrhizal Mutualists.</title>
        <authorList>
            <consortium name="DOE Joint Genome Institute"/>
            <consortium name="Mycorrhizal Genomics Consortium"/>
            <person name="Kohler A."/>
            <person name="Kuo A."/>
            <person name="Nagy L.G."/>
            <person name="Floudas D."/>
            <person name="Copeland A."/>
            <person name="Barry K.W."/>
            <person name="Cichocki N."/>
            <person name="Veneault-Fourrey C."/>
            <person name="LaButti K."/>
            <person name="Lindquist E.A."/>
            <person name="Lipzen A."/>
            <person name="Lundell T."/>
            <person name="Morin E."/>
            <person name="Murat C."/>
            <person name="Riley R."/>
            <person name="Ohm R."/>
            <person name="Sun H."/>
            <person name="Tunlid A."/>
            <person name="Henrissat B."/>
            <person name="Grigoriev I.V."/>
            <person name="Hibbett D.S."/>
            <person name="Martin F."/>
        </authorList>
    </citation>
    <scope>NUCLEOTIDE SEQUENCE [LARGE SCALE GENOMIC DNA]</scope>
    <source>
        <strain evidence="2">UH-Slu-Lm8-n1</strain>
    </source>
</reference>
<protein>
    <submittedName>
        <fullName evidence="1">Uncharacterized protein</fullName>
    </submittedName>
</protein>
<reference evidence="1 2" key="1">
    <citation type="submission" date="2014-04" db="EMBL/GenBank/DDBJ databases">
        <authorList>
            <consortium name="DOE Joint Genome Institute"/>
            <person name="Kuo A."/>
            <person name="Ruytinx J."/>
            <person name="Rineau F."/>
            <person name="Colpaert J."/>
            <person name="Kohler A."/>
            <person name="Nagy L.G."/>
            <person name="Floudas D."/>
            <person name="Copeland A."/>
            <person name="Barry K.W."/>
            <person name="Cichocki N."/>
            <person name="Veneault-Fourrey C."/>
            <person name="LaButti K."/>
            <person name="Lindquist E.A."/>
            <person name="Lipzen A."/>
            <person name="Lundell T."/>
            <person name="Morin E."/>
            <person name="Murat C."/>
            <person name="Sun H."/>
            <person name="Tunlid A."/>
            <person name="Henrissat B."/>
            <person name="Grigoriev I.V."/>
            <person name="Hibbett D.S."/>
            <person name="Martin F."/>
            <person name="Nordberg H.P."/>
            <person name="Cantor M.N."/>
            <person name="Hua S.X."/>
        </authorList>
    </citation>
    <scope>NUCLEOTIDE SEQUENCE [LARGE SCALE GENOMIC DNA]</scope>
    <source>
        <strain evidence="1 2">UH-Slu-Lm8-n1</strain>
    </source>
</reference>
<evidence type="ECO:0000313" key="2">
    <source>
        <dbReference type="Proteomes" id="UP000054485"/>
    </source>
</evidence>
<dbReference type="Proteomes" id="UP000054485">
    <property type="component" value="Unassembled WGS sequence"/>
</dbReference>
<name>A0A0C9Z702_9AGAM</name>